<proteinExistence type="predicted"/>
<sequence length="166" mass="19132">MIKQTSLDFLSKLKKNNSKDWFEQNRDLYEHYKTDILELTENLLTGLSQFDQSISQANLDPKKCLTRVNRDLRFSKDKTPYKNYVLIVFNKNGFHGNTAGYYIQIEPGANFLGGGIWQTTPELLKKIRQEIDYSFNDINKIITSPKFKTIFPSGIQGVGKLTRSAL</sequence>
<dbReference type="Proteomes" id="UP000198555">
    <property type="component" value="Unassembled WGS sequence"/>
</dbReference>
<protein>
    <submittedName>
        <fullName evidence="1">TIGR02453 family protein</fullName>
    </submittedName>
</protein>
<dbReference type="PANTHER" id="PTHR36452">
    <property type="entry name" value="CHROMOSOME 12, WHOLE GENOME SHOTGUN SEQUENCE"/>
    <property type="match status" value="1"/>
</dbReference>
<dbReference type="EMBL" id="FNWX01000088">
    <property type="protein sequence ID" value="SEH98479.1"/>
    <property type="molecule type" value="Genomic_DNA"/>
</dbReference>
<dbReference type="NCBIfam" id="TIGR02453">
    <property type="entry name" value="TIGR02453 family protein"/>
    <property type="match status" value="1"/>
</dbReference>
<evidence type="ECO:0000313" key="2">
    <source>
        <dbReference type="Proteomes" id="UP000198555"/>
    </source>
</evidence>
<dbReference type="RefSeq" id="WP_089771122.1">
    <property type="nucleotide sequence ID" value="NZ_FNWX01000088.1"/>
</dbReference>
<organism evidence="1 2">
    <name type="scientific">Epilithonimonas hominis</name>
    <dbReference type="NCBI Taxonomy" id="420404"/>
    <lineage>
        <taxon>Bacteria</taxon>
        <taxon>Pseudomonadati</taxon>
        <taxon>Bacteroidota</taxon>
        <taxon>Flavobacteriia</taxon>
        <taxon>Flavobacteriales</taxon>
        <taxon>Weeksellaceae</taxon>
        <taxon>Chryseobacterium group</taxon>
        <taxon>Epilithonimonas</taxon>
    </lineage>
</organism>
<reference evidence="2" key="1">
    <citation type="submission" date="2016-10" db="EMBL/GenBank/DDBJ databases">
        <authorList>
            <person name="Varghese N."/>
            <person name="Submissions S."/>
        </authorList>
    </citation>
    <scope>NUCLEOTIDE SEQUENCE [LARGE SCALE GENOMIC DNA]</scope>
    <source>
        <strain evidence="2">DSM 19326</strain>
    </source>
</reference>
<dbReference type="InterPro" id="IPR012808">
    <property type="entry name" value="CHP02453"/>
</dbReference>
<gene>
    <name evidence="1" type="ORF">SAMN05421793_1881</name>
</gene>
<dbReference type="PANTHER" id="PTHR36452:SF1">
    <property type="entry name" value="DUF2461 DOMAIN-CONTAINING PROTEIN"/>
    <property type="match status" value="1"/>
</dbReference>
<name>A0A1H6MAJ7_9FLAO</name>
<keyword evidence="2" id="KW-1185">Reference proteome</keyword>
<dbReference type="AlphaFoldDB" id="A0A1H6MAJ7"/>
<dbReference type="Pfam" id="PF09365">
    <property type="entry name" value="DUF2461"/>
    <property type="match status" value="1"/>
</dbReference>
<evidence type="ECO:0000313" key="1">
    <source>
        <dbReference type="EMBL" id="SEH98479.1"/>
    </source>
</evidence>
<accession>A0A1H6MAJ7</accession>